<keyword evidence="2" id="KW-1185">Reference proteome</keyword>
<name>A0A4Y2CJM7_ARAVE</name>
<comment type="caution">
    <text evidence="1">The sequence shown here is derived from an EMBL/GenBank/DDBJ whole genome shotgun (WGS) entry which is preliminary data.</text>
</comment>
<organism evidence="1 2">
    <name type="scientific">Araneus ventricosus</name>
    <name type="common">Orbweaver spider</name>
    <name type="synonym">Epeira ventricosa</name>
    <dbReference type="NCBI Taxonomy" id="182803"/>
    <lineage>
        <taxon>Eukaryota</taxon>
        <taxon>Metazoa</taxon>
        <taxon>Ecdysozoa</taxon>
        <taxon>Arthropoda</taxon>
        <taxon>Chelicerata</taxon>
        <taxon>Arachnida</taxon>
        <taxon>Araneae</taxon>
        <taxon>Araneomorphae</taxon>
        <taxon>Entelegynae</taxon>
        <taxon>Araneoidea</taxon>
        <taxon>Araneidae</taxon>
        <taxon>Araneus</taxon>
    </lineage>
</organism>
<sequence>MNFTEEAILKKGVRPLQIVSPREDGDERFLDAGGEARPIGARAVTSAVKGIDIAAVWALGKFLWWYFFEPYFPSLKLQSTFR</sequence>
<evidence type="ECO:0000313" key="1">
    <source>
        <dbReference type="EMBL" id="GBM04134.1"/>
    </source>
</evidence>
<dbReference type="EMBL" id="BGPR01000199">
    <property type="protein sequence ID" value="GBM04134.1"/>
    <property type="molecule type" value="Genomic_DNA"/>
</dbReference>
<accession>A0A4Y2CJM7</accession>
<evidence type="ECO:0000313" key="2">
    <source>
        <dbReference type="Proteomes" id="UP000499080"/>
    </source>
</evidence>
<dbReference type="Proteomes" id="UP000499080">
    <property type="component" value="Unassembled WGS sequence"/>
</dbReference>
<proteinExistence type="predicted"/>
<gene>
    <name evidence="1" type="ORF">AVEN_115510_1</name>
</gene>
<protein>
    <submittedName>
        <fullName evidence="1">Uncharacterized protein</fullName>
    </submittedName>
</protein>
<dbReference type="AlphaFoldDB" id="A0A4Y2CJM7"/>
<reference evidence="1 2" key="1">
    <citation type="journal article" date="2019" name="Sci. Rep.">
        <title>Orb-weaving spider Araneus ventricosus genome elucidates the spidroin gene catalogue.</title>
        <authorList>
            <person name="Kono N."/>
            <person name="Nakamura H."/>
            <person name="Ohtoshi R."/>
            <person name="Moran D.A.P."/>
            <person name="Shinohara A."/>
            <person name="Yoshida Y."/>
            <person name="Fujiwara M."/>
            <person name="Mori M."/>
            <person name="Tomita M."/>
            <person name="Arakawa K."/>
        </authorList>
    </citation>
    <scope>NUCLEOTIDE SEQUENCE [LARGE SCALE GENOMIC DNA]</scope>
</reference>